<proteinExistence type="predicted"/>
<keyword evidence="2" id="KW-1185">Reference proteome</keyword>
<organism evidence="1 2">
    <name type="scientific">Macroventuria anomochaeta</name>
    <dbReference type="NCBI Taxonomy" id="301207"/>
    <lineage>
        <taxon>Eukaryota</taxon>
        <taxon>Fungi</taxon>
        <taxon>Dikarya</taxon>
        <taxon>Ascomycota</taxon>
        <taxon>Pezizomycotina</taxon>
        <taxon>Dothideomycetes</taxon>
        <taxon>Pleosporomycetidae</taxon>
        <taxon>Pleosporales</taxon>
        <taxon>Pleosporineae</taxon>
        <taxon>Didymellaceae</taxon>
        <taxon>Macroventuria</taxon>
    </lineage>
</organism>
<dbReference type="Proteomes" id="UP000799754">
    <property type="component" value="Unassembled WGS sequence"/>
</dbReference>
<name>A0ACB6S8L5_9PLEO</name>
<evidence type="ECO:0000313" key="2">
    <source>
        <dbReference type="Proteomes" id="UP000799754"/>
    </source>
</evidence>
<gene>
    <name evidence="1" type="ORF">BU25DRAFT_456132</name>
</gene>
<reference evidence="1" key="1">
    <citation type="journal article" date="2020" name="Stud. Mycol.">
        <title>101 Dothideomycetes genomes: a test case for predicting lifestyles and emergence of pathogens.</title>
        <authorList>
            <person name="Haridas S."/>
            <person name="Albert R."/>
            <person name="Binder M."/>
            <person name="Bloem J."/>
            <person name="Labutti K."/>
            <person name="Salamov A."/>
            <person name="Andreopoulos B."/>
            <person name="Baker S."/>
            <person name="Barry K."/>
            <person name="Bills G."/>
            <person name="Bluhm B."/>
            <person name="Cannon C."/>
            <person name="Castanera R."/>
            <person name="Culley D."/>
            <person name="Daum C."/>
            <person name="Ezra D."/>
            <person name="Gonzalez J."/>
            <person name="Henrissat B."/>
            <person name="Kuo A."/>
            <person name="Liang C."/>
            <person name="Lipzen A."/>
            <person name="Lutzoni F."/>
            <person name="Magnuson J."/>
            <person name="Mondo S."/>
            <person name="Nolan M."/>
            <person name="Ohm R."/>
            <person name="Pangilinan J."/>
            <person name="Park H.-J."/>
            <person name="Ramirez L."/>
            <person name="Alfaro M."/>
            <person name="Sun H."/>
            <person name="Tritt A."/>
            <person name="Yoshinaga Y."/>
            <person name="Zwiers L.-H."/>
            <person name="Turgeon B."/>
            <person name="Goodwin S."/>
            <person name="Spatafora J."/>
            <person name="Crous P."/>
            <person name="Grigoriev I."/>
        </authorList>
    </citation>
    <scope>NUCLEOTIDE SEQUENCE</scope>
    <source>
        <strain evidence="1">CBS 525.71</strain>
    </source>
</reference>
<comment type="caution">
    <text evidence="1">The sequence shown here is derived from an EMBL/GenBank/DDBJ whole genome shotgun (WGS) entry which is preliminary data.</text>
</comment>
<sequence>MDRLAPPLHFRNFIYRSVLHANPGDGARSCPRATPAELAALLSSDGLEPSKDKPPHFYSAQLIHYGLLVTSDIDLAKHRLRNALHRSELAVPPEIREIEDKMSAL</sequence>
<evidence type="ECO:0000313" key="1">
    <source>
        <dbReference type="EMBL" id="KAF2630393.1"/>
    </source>
</evidence>
<accession>A0ACB6S8L5</accession>
<dbReference type="EMBL" id="MU006707">
    <property type="protein sequence ID" value="KAF2630393.1"/>
    <property type="molecule type" value="Genomic_DNA"/>
</dbReference>
<protein>
    <submittedName>
        <fullName evidence="1">Uncharacterized protein</fullName>
    </submittedName>
</protein>